<name>A0A9J6A9L1_SOLCO</name>
<comment type="caution">
    <text evidence="1">The sequence shown here is derived from an EMBL/GenBank/DDBJ whole genome shotgun (WGS) entry which is preliminary data.</text>
</comment>
<organism evidence="1 2">
    <name type="scientific">Solanum commersonii</name>
    <name type="common">Commerson's wild potato</name>
    <name type="synonym">Commerson's nightshade</name>
    <dbReference type="NCBI Taxonomy" id="4109"/>
    <lineage>
        <taxon>Eukaryota</taxon>
        <taxon>Viridiplantae</taxon>
        <taxon>Streptophyta</taxon>
        <taxon>Embryophyta</taxon>
        <taxon>Tracheophyta</taxon>
        <taxon>Spermatophyta</taxon>
        <taxon>Magnoliopsida</taxon>
        <taxon>eudicotyledons</taxon>
        <taxon>Gunneridae</taxon>
        <taxon>Pentapetalae</taxon>
        <taxon>asterids</taxon>
        <taxon>lamiids</taxon>
        <taxon>Solanales</taxon>
        <taxon>Solanaceae</taxon>
        <taxon>Solanoideae</taxon>
        <taxon>Solaneae</taxon>
        <taxon>Solanum</taxon>
    </lineage>
</organism>
<evidence type="ECO:0000313" key="1">
    <source>
        <dbReference type="EMBL" id="KAG5621120.1"/>
    </source>
</evidence>
<dbReference type="EMBL" id="JACXVP010000002">
    <property type="protein sequence ID" value="KAG5621120.1"/>
    <property type="molecule type" value="Genomic_DNA"/>
</dbReference>
<keyword evidence="2" id="KW-1185">Reference proteome</keyword>
<gene>
    <name evidence="1" type="ORF">H5410_006338</name>
</gene>
<dbReference type="OrthoDB" id="1305508at2759"/>
<dbReference type="AlphaFoldDB" id="A0A9J6A9L1"/>
<dbReference type="Proteomes" id="UP000824120">
    <property type="component" value="Chromosome 2"/>
</dbReference>
<accession>A0A9J6A9L1</accession>
<proteinExistence type="predicted"/>
<evidence type="ECO:0000313" key="2">
    <source>
        <dbReference type="Proteomes" id="UP000824120"/>
    </source>
</evidence>
<sequence length="92" mass="10689">MRAYMIPPTKYRIIYSVTEESLELESLSDMTFGHPEEVKQGSFMGRMLEMLFIKLLLANSQVLLDTKLEFFTEISNFSCASTKEKVIYIDYS</sequence>
<reference evidence="1 2" key="1">
    <citation type="submission" date="2020-09" db="EMBL/GenBank/DDBJ databases">
        <title>De no assembly of potato wild relative species, Solanum commersonii.</title>
        <authorList>
            <person name="Cho K."/>
        </authorList>
    </citation>
    <scope>NUCLEOTIDE SEQUENCE [LARGE SCALE GENOMIC DNA]</scope>
    <source>
        <strain evidence="1">LZ3.2</strain>
        <tissue evidence="1">Leaf</tissue>
    </source>
</reference>
<protein>
    <submittedName>
        <fullName evidence="1">Uncharacterized protein</fullName>
    </submittedName>
</protein>